<keyword evidence="8" id="KW-1133">Transmembrane helix</keyword>
<name>A0ABS3AUZ8_9BACT</name>
<dbReference type="InterPro" id="IPR005467">
    <property type="entry name" value="His_kinase_dom"/>
</dbReference>
<dbReference type="InterPro" id="IPR003661">
    <property type="entry name" value="HisK_dim/P_dom"/>
</dbReference>
<dbReference type="PANTHER" id="PTHR43065:SF46">
    <property type="entry name" value="C4-DICARBOXYLATE TRANSPORT SENSOR PROTEIN DCTB"/>
    <property type="match status" value="1"/>
</dbReference>
<dbReference type="Pfam" id="PF11845">
    <property type="entry name" value="Tll0287-like"/>
    <property type="match status" value="1"/>
</dbReference>
<gene>
    <name evidence="11" type="ORF">JYU06_05335</name>
</gene>
<feature type="transmembrane region" description="Helical" evidence="8">
    <location>
        <begin position="20"/>
        <end position="42"/>
    </location>
</feature>
<dbReference type="SUPFAM" id="SSF47384">
    <property type="entry name" value="Homodimeric domain of signal transducing histidine kinase"/>
    <property type="match status" value="1"/>
</dbReference>
<dbReference type="SUPFAM" id="SSF55785">
    <property type="entry name" value="PYP-like sensor domain (PAS domain)"/>
    <property type="match status" value="1"/>
</dbReference>
<feature type="transmembrane region" description="Helical" evidence="8">
    <location>
        <begin position="226"/>
        <end position="245"/>
    </location>
</feature>
<keyword evidence="8" id="KW-0812">Transmembrane</keyword>
<evidence type="ECO:0000256" key="5">
    <source>
        <dbReference type="ARBA" id="ARBA00022777"/>
    </source>
</evidence>
<feature type="non-terminal residue" evidence="11">
    <location>
        <position position="726"/>
    </location>
</feature>
<keyword evidence="5" id="KW-0418">Kinase</keyword>
<dbReference type="SMART" id="SM00388">
    <property type="entry name" value="HisKA"/>
    <property type="match status" value="1"/>
</dbReference>
<keyword evidence="4" id="KW-0547">Nucleotide-binding</keyword>
<dbReference type="InterPro" id="IPR021796">
    <property type="entry name" value="Tll0287-like_dom"/>
</dbReference>
<evidence type="ECO:0000259" key="10">
    <source>
        <dbReference type="PROSITE" id="PS50113"/>
    </source>
</evidence>
<evidence type="ECO:0000313" key="12">
    <source>
        <dbReference type="Proteomes" id="UP000717534"/>
    </source>
</evidence>
<sequence length="726" mass="83262">MKDIIRDLADKDQHNLKRQFQVGLGIILFCFCLFTTTIIYHFQKNLLEEETFRQTELVMTSLESTRSYIREVLRPRMYEELDEDQFIIEAMSTSYITRVIMDRFKEALPAFKYRRTAIGARNPGFEANAQERKMIEYFRAHPQEQEWHTVKRLNSERYFTLYRPVVFNTSCMHCHGEPENAPAAISQSYGEIRGFHRKVDEVGGILSLSIPLEEGLTQIWNRSFRMFGTVLLLALLLYSTIWLLFHQLIITNLRDLLTLFRTTLVANDKPPVPQSMKGHKEELEELFRSARTLVKHLQESRSRLVEHTDNLEVIVADRTEALKRSETRARQQVKKRNKELMLHNTLTGLITSTDNLQTTLHQVLHETLHVIPAKGAGIYLLDTNANTYVLQCAENSPMLAPQQQKIDHEQIKSIPSEKYDMLNISIPLSCRKRLLGIMLITELRCEMLDDALQELLLSIGQQIGLTIESMQNMQNLRQSTELLQSVFDGISDPLILLAPDGSLQMANQSFLLRHNLNMGEIIGQSIDAISSVQQCLFSGQLQELDLQEEKQHTKDIQLDDGSIFAISFYPILNKDHSVQAIICLAKDVTTIKETEQRIQQTEKLVAIGQLAAGVAHEINNPLGVILCHTDIIKEANRDNEEIYTDISTIERHAENCKRIVADLLDFSRSGKSRIERHRGSVNESIESVLSMVGQQFKNNQITLTCNLDNSLPHCLMDSRRIQQVLV</sequence>
<dbReference type="PANTHER" id="PTHR43065">
    <property type="entry name" value="SENSOR HISTIDINE KINASE"/>
    <property type="match status" value="1"/>
</dbReference>
<dbReference type="EMBL" id="JAFITO010000083">
    <property type="protein sequence ID" value="MBN4068924.1"/>
    <property type="molecule type" value="Genomic_DNA"/>
</dbReference>
<evidence type="ECO:0000313" key="11">
    <source>
        <dbReference type="EMBL" id="MBN4068924.1"/>
    </source>
</evidence>
<evidence type="ECO:0000256" key="2">
    <source>
        <dbReference type="ARBA" id="ARBA00012438"/>
    </source>
</evidence>
<proteinExistence type="predicted"/>
<keyword evidence="7" id="KW-0902">Two-component regulatory system</keyword>
<comment type="caution">
    <text evidence="11">The sequence shown here is derived from an EMBL/GenBank/DDBJ whole genome shotgun (WGS) entry which is preliminary data.</text>
</comment>
<dbReference type="Gene3D" id="1.10.287.130">
    <property type="match status" value="1"/>
</dbReference>
<dbReference type="Gene3D" id="3.30.450.20">
    <property type="entry name" value="PAS domain"/>
    <property type="match status" value="1"/>
</dbReference>
<dbReference type="NCBIfam" id="TIGR00229">
    <property type="entry name" value="sensory_box"/>
    <property type="match status" value="1"/>
</dbReference>
<evidence type="ECO:0000256" key="4">
    <source>
        <dbReference type="ARBA" id="ARBA00022741"/>
    </source>
</evidence>
<evidence type="ECO:0000256" key="3">
    <source>
        <dbReference type="ARBA" id="ARBA00022679"/>
    </source>
</evidence>
<dbReference type="InterPro" id="IPR000700">
    <property type="entry name" value="PAS-assoc_C"/>
</dbReference>
<evidence type="ECO:0000256" key="8">
    <source>
        <dbReference type="SAM" id="Phobius"/>
    </source>
</evidence>
<organism evidence="11 12">
    <name type="scientific">Desulfotalea psychrophila</name>
    <dbReference type="NCBI Taxonomy" id="84980"/>
    <lineage>
        <taxon>Bacteria</taxon>
        <taxon>Pseudomonadati</taxon>
        <taxon>Thermodesulfobacteriota</taxon>
        <taxon>Desulfobulbia</taxon>
        <taxon>Desulfobulbales</taxon>
        <taxon>Desulfocapsaceae</taxon>
        <taxon>Desulfotalea</taxon>
    </lineage>
</organism>
<evidence type="ECO:0000259" key="9">
    <source>
        <dbReference type="PROSITE" id="PS50109"/>
    </source>
</evidence>
<protein>
    <recommendedName>
        <fullName evidence="2">histidine kinase</fullName>
        <ecNumber evidence="2">2.7.13.3</ecNumber>
    </recommendedName>
</protein>
<keyword evidence="8" id="KW-0472">Membrane</keyword>
<dbReference type="Pfam" id="PF00512">
    <property type="entry name" value="HisKA"/>
    <property type="match status" value="1"/>
</dbReference>
<dbReference type="EC" id="2.7.13.3" evidence="2"/>
<dbReference type="InterPro" id="IPR035965">
    <property type="entry name" value="PAS-like_dom_sf"/>
</dbReference>
<dbReference type="CDD" id="cd00082">
    <property type="entry name" value="HisKA"/>
    <property type="match status" value="1"/>
</dbReference>
<evidence type="ECO:0000256" key="1">
    <source>
        <dbReference type="ARBA" id="ARBA00000085"/>
    </source>
</evidence>
<dbReference type="InterPro" id="IPR036097">
    <property type="entry name" value="HisK_dim/P_sf"/>
</dbReference>
<reference evidence="11 12" key="1">
    <citation type="submission" date="2021-02" db="EMBL/GenBank/DDBJ databases">
        <title>Activity-based single-cell genomes from oceanic crustal fluid captures similar information to metagenomic and metatranscriptomic surveys with orders of magnitude less sampling.</title>
        <authorList>
            <person name="D'Angelo T.S."/>
            <person name="Orcutt B.N."/>
        </authorList>
    </citation>
    <scope>NUCLEOTIDE SEQUENCE [LARGE SCALE GENOMIC DNA]</scope>
    <source>
        <strain evidence="11">AH-315-G02</strain>
    </source>
</reference>
<dbReference type="Proteomes" id="UP000717534">
    <property type="component" value="Unassembled WGS sequence"/>
</dbReference>
<evidence type="ECO:0000256" key="7">
    <source>
        <dbReference type="ARBA" id="ARBA00023012"/>
    </source>
</evidence>
<dbReference type="SUPFAM" id="SSF55781">
    <property type="entry name" value="GAF domain-like"/>
    <property type="match status" value="1"/>
</dbReference>
<dbReference type="PROSITE" id="PS50113">
    <property type="entry name" value="PAC"/>
    <property type="match status" value="1"/>
</dbReference>
<accession>A0ABS3AUZ8</accession>
<feature type="domain" description="Histidine kinase" evidence="9">
    <location>
        <begin position="613"/>
        <end position="726"/>
    </location>
</feature>
<dbReference type="Pfam" id="PF13426">
    <property type="entry name" value="PAS_9"/>
    <property type="match status" value="1"/>
</dbReference>
<dbReference type="InterPro" id="IPR000014">
    <property type="entry name" value="PAS"/>
</dbReference>
<keyword evidence="3" id="KW-0808">Transferase</keyword>
<dbReference type="PROSITE" id="PS50109">
    <property type="entry name" value="HIS_KIN"/>
    <property type="match status" value="1"/>
</dbReference>
<comment type="catalytic activity">
    <reaction evidence="1">
        <text>ATP + protein L-histidine = ADP + protein N-phospho-L-histidine.</text>
        <dbReference type="EC" id="2.7.13.3"/>
    </reaction>
</comment>
<keyword evidence="6" id="KW-0067">ATP-binding</keyword>
<feature type="domain" description="PAC" evidence="10">
    <location>
        <begin position="549"/>
        <end position="600"/>
    </location>
</feature>
<dbReference type="InterPro" id="IPR029016">
    <property type="entry name" value="GAF-like_dom_sf"/>
</dbReference>
<evidence type="ECO:0000256" key="6">
    <source>
        <dbReference type="ARBA" id="ARBA00022840"/>
    </source>
</evidence>
<keyword evidence="12" id="KW-1185">Reference proteome</keyword>
<dbReference type="Gene3D" id="3.30.450.40">
    <property type="match status" value="1"/>
</dbReference>